<dbReference type="InterPro" id="IPR027417">
    <property type="entry name" value="P-loop_NTPase"/>
</dbReference>
<feature type="region of interest" description="Disordered" evidence="14">
    <location>
        <begin position="604"/>
        <end position="634"/>
    </location>
</feature>
<dbReference type="Pfam" id="PF00580">
    <property type="entry name" value="UvrD-helicase"/>
    <property type="match status" value="1"/>
</dbReference>
<evidence type="ECO:0000256" key="1">
    <source>
        <dbReference type="ARBA" id="ARBA00022722"/>
    </source>
</evidence>
<dbReference type="Gene3D" id="1.10.486.10">
    <property type="entry name" value="PCRA, domain 4"/>
    <property type="match status" value="1"/>
</dbReference>
<evidence type="ECO:0000256" key="10">
    <source>
        <dbReference type="ARBA" id="ARBA00023235"/>
    </source>
</evidence>
<evidence type="ECO:0000256" key="6">
    <source>
        <dbReference type="ARBA" id="ARBA00022839"/>
    </source>
</evidence>
<dbReference type="SUPFAM" id="SSF52540">
    <property type="entry name" value="P-loop containing nucleoside triphosphate hydrolases"/>
    <property type="match status" value="1"/>
</dbReference>
<evidence type="ECO:0000259" key="15">
    <source>
        <dbReference type="PROSITE" id="PS51198"/>
    </source>
</evidence>
<keyword evidence="9" id="KW-0234">DNA repair</keyword>
<dbReference type="InterPro" id="IPR014017">
    <property type="entry name" value="DNA_helicase_UvrD-like_C"/>
</dbReference>
<keyword evidence="4" id="KW-0378">Hydrolase</keyword>
<evidence type="ECO:0000256" key="3">
    <source>
        <dbReference type="ARBA" id="ARBA00022763"/>
    </source>
</evidence>
<comment type="catalytic activity">
    <reaction evidence="13">
        <text>ATP + H2O = ADP + phosphate + H(+)</text>
        <dbReference type="Rhea" id="RHEA:13065"/>
        <dbReference type="ChEBI" id="CHEBI:15377"/>
        <dbReference type="ChEBI" id="CHEBI:15378"/>
        <dbReference type="ChEBI" id="CHEBI:30616"/>
        <dbReference type="ChEBI" id="CHEBI:43474"/>
        <dbReference type="ChEBI" id="CHEBI:456216"/>
        <dbReference type="EC" id="5.6.2.4"/>
    </reaction>
</comment>
<evidence type="ECO:0000256" key="13">
    <source>
        <dbReference type="ARBA" id="ARBA00048988"/>
    </source>
</evidence>
<dbReference type="AlphaFoldDB" id="A0A6J6HEY1"/>
<dbReference type="PROSITE" id="PS51217">
    <property type="entry name" value="UVRD_HELICASE_CTER"/>
    <property type="match status" value="1"/>
</dbReference>
<dbReference type="PROSITE" id="PS51198">
    <property type="entry name" value="UVRD_HELICASE_ATP_BIND"/>
    <property type="match status" value="1"/>
</dbReference>
<dbReference type="InterPro" id="IPR000212">
    <property type="entry name" value="DNA_helicase_UvrD/REP"/>
</dbReference>
<keyword evidence="6" id="KW-0269">Exonuclease</keyword>
<evidence type="ECO:0000256" key="5">
    <source>
        <dbReference type="ARBA" id="ARBA00022806"/>
    </source>
</evidence>
<dbReference type="GO" id="GO:0009338">
    <property type="term" value="C:exodeoxyribonuclease V complex"/>
    <property type="evidence" value="ECO:0007669"/>
    <property type="project" value="TreeGrafter"/>
</dbReference>
<dbReference type="GO" id="GO:0043138">
    <property type="term" value="F:3'-5' DNA helicase activity"/>
    <property type="evidence" value="ECO:0007669"/>
    <property type="project" value="UniProtKB-EC"/>
</dbReference>
<keyword evidence="10" id="KW-0413">Isomerase</keyword>
<feature type="domain" description="UvrD-like helicase C-terminal" evidence="16">
    <location>
        <begin position="189"/>
        <end position="451"/>
    </location>
</feature>
<dbReference type="Gene3D" id="1.10.3170.10">
    <property type="entry name" value="Recbcd, chain B, domain 2"/>
    <property type="match status" value="1"/>
</dbReference>
<dbReference type="GO" id="GO:0003677">
    <property type="term" value="F:DNA binding"/>
    <property type="evidence" value="ECO:0007669"/>
    <property type="project" value="UniProtKB-KW"/>
</dbReference>
<evidence type="ECO:0000259" key="16">
    <source>
        <dbReference type="PROSITE" id="PS51217"/>
    </source>
</evidence>
<dbReference type="Gene3D" id="3.40.50.300">
    <property type="entry name" value="P-loop containing nucleotide triphosphate hydrolases"/>
    <property type="match status" value="2"/>
</dbReference>
<dbReference type="InterPro" id="IPR011335">
    <property type="entry name" value="Restrct_endonuc-II-like"/>
</dbReference>
<dbReference type="Pfam" id="PF13361">
    <property type="entry name" value="UvrD_C"/>
    <property type="match status" value="1"/>
</dbReference>
<dbReference type="PANTHER" id="PTHR11070">
    <property type="entry name" value="UVRD / RECB / PCRA DNA HELICASE FAMILY MEMBER"/>
    <property type="match status" value="1"/>
</dbReference>
<evidence type="ECO:0000256" key="8">
    <source>
        <dbReference type="ARBA" id="ARBA00023125"/>
    </source>
</evidence>
<dbReference type="InterPro" id="IPR011604">
    <property type="entry name" value="PDDEXK-like_dom_sf"/>
</dbReference>
<evidence type="ECO:0000256" key="4">
    <source>
        <dbReference type="ARBA" id="ARBA00022801"/>
    </source>
</evidence>
<evidence type="ECO:0000313" key="17">
    <source>
        <dbReference type="EMBL" id="CAB4611506.1"/>
    </source>
</evidence>
<keyword evidence="1" id="KW-0540">Nuclease</keyword>
<dbReference type="SUPFAM" id="SSF52980">
    <property type="entry name" value="Restriction endonuclease-like"/>
    <property type="match status" value="1"/>
</dbReference>
<sequence length="917" mass="100631">MVGFDASRIDPKKMAEVVTKLLADPFTKPWFDQQQNTFDGEQAISPDDQKFLDEYLAMIQVCKGRVQDATINHPSFNDLLKRAHDVVTDSSRAALINDIRSRFKLAIVDEAQDTDKLQWAFFDALFPPDQVDRALIAVGDPKQAIFGFRGADVRAFVLRGDPTKKRTLTTNHRSDKPVLDALNSALDGAMFGGGIPYISVNASSKNRKSRFSPGDAVEFVDVGEVTSQNRLDVPATRVVHELLTLGKLKIDGTSRDIDPRDICVLVRTKATGRAIERKLKQFKIPAVSNGTESVMEGAMASHLRSIFELMERLTDVGRTRRAAATPFFGLSLRHESDISDAQLQKVQNRVNALRTILQSDGVAALAGAISSDDQFMTRLTKGLSGERYITDFAHVMDVLHVATQGKPSSPTQVLEQFMSLIDTDSTSDLVSRRVESDVDAVQIMTIHSAKGLQFPCVVVADLWKPPTQTRGAAVFYLEDQRVVDVTHGLSNPTGASREVAKEAVKMAEQGEMRRLMYVALTRTMHHLSVLVTDDTKSSLTSMIPQMPAKRLIDSVAKLKTYQAKIAKPGAKEFACAMAPTTITQSYRRTSFSGIMDTHSKSQRRDYFDLPSHGNDEFGTAPASPALGSPAPVGAAESRDDLKGFAIPVLPASKNVGNQIHDILEIVDTSVRPLRDEVARAVQHVAKSSLLRGYHQPLTTMLTRALETPFGGEFGDVCFADIDPQDRLAEMDFEMTVALSSANVLTSDIGRVLLSVLSPTDVLRDYATALTDSSFDIQVAGLINGSLDALLRLPGSTPTQPLLAITDYKSNKLHRESDASPIANYSPVHVQAKMQEAHYILQALIYGTSIYRMLRWRLPQADHDSCIKGIAYGFIRGMVGPDTPTDTNGHRYGVFTWQAPSGLWRALSDLFAGSKPAQ</sequence>
<dbReference type="EC" id="5.6.2.4" evidence="12"/>
<accession>A0A6J6HEY1</accession>
<dbReference type="InterPro" id="IPR014016">
    <property type="entry name" value="UvrD-like_ATP-bd"/>
</dbReference>
<proteinExistence type="predicted"/>
<evidence type="ECO:0000256" key="9">
    <source>
        <dbReference type="ARBA" id="ARBA00023204"/>
    </source>
</evidence>
<keyword evidence="2" id="KW-0547">Nucleotide-binding</keyword>
<dbReference type="EMBL" id="CAEZUN010000194">
    <property type="protein sequence ID" value="CAB4611506.1"/>
    <property type="molecule type" value="Genomic_DNA"/>
</dbReference>
<keyword evidence="8" id="KW-0238">DNA-binding</keyword>
<reference evidence="17" key="1">
    <citation type="submission" date="2020-05" db="EMBL/GenBank/DDBJ databases">
        <authorList>
            <person name="Chiriac C."/>
            <person name="Salcher M."/>
            <person name="Ghai R."/>
            <person name="Kavagutti S V."/>
        </authorList>
    </citation>
    <scope>NUCLEOTIDE SEQUENCE</scope>
</reference>
<dbReference type="GO" id="GO:0005829">
    <property type="term" value="C:cytosol"/>
    <property type="evidence" value="ECO:0007669"/>
    <property type="project" value="TreeGrafter"/>
</dbReference>
<feature type="compositionally biased region" description="Low complexity" evidence="14">
    <location>
        <begin position="620"/>
        <end position="634"/>
    </location>
</feature>
<keyword evidence="5" id="KW-0347">Helicase</keyword>
<dbReference type="PANTHER" id="PTHR11070:SF23">
    <property type="entry name" value="RECBCD ENZYME SUBUNIT RECB"/>
    <property type="match status" value="1"/>
</dbReference>
<dbReference type="GO" id="GO:0000725">
    <property type="term" value="P:recombinational repair"/>
    <property type="evidence" value="ECO:0007669"/>
    <property type="project" value="TreeGrafter"/>
</dbReference>
<evidence type="ECO:0000256" key="11">
    <source>
        <dbReference type="ARBA" id="ARBA00034617"/>
    </source>
</evidence>
<name>A0A6J6HEY1_9ZZZZ</name>
<evidence type="ECO:0000256" key="7">
    <source>
        <dbReference type="ARBA" id="ARBA00022840"/>
    </source>
</evidence>
<dbReference type="Gene3D" id="3.90.320.10">
    <property type="match status" value="1"/>
</dbReference>
<organism evidence="17">
    <name type="scientific">freshwater metagenome</name>
    <dbReference type="NCBI Taxonomy" id="449393"/>
    <lineage>
        <taxon>unclassified sequences</taxon>
        <taxon>metagenomes</taxon>
        <taxon>ecological metagenomes</taxon>
    </lineage>
</organism>
<dbReference type="GO" id="GO:0005524">
    <property type="term" value="F:ATP binding"/>
    <property type="evidence" value="ECO:0007669"/>
    <property type="project" value="UniProtKB-KW"/>
</dbReference>
<dbReference type="GO" id="GO:0004527">
    <property type="term" value="F:exonuclease activity"/>
    <property type="evidence" value="ECO:0007669"/>
    <property type="project" value="UniProtKB-KW"/>
</dbReference>
<evidence type="ECO:0000256" key="14">
    <source>
        <dbReference type="SAM" id="MobiDB-lite"/>
    </source>
</evidence>
<feature type="domain" description="UvrD-like helicase ATP-binding" evidence="15">
    <location>
        <begin position="1"/>
        <end position="175"/>
    </location>
</feature>
<protein>
    <recommendedName>
        <fullName evidence="12">DNA 3'-5' helicase</fullName>
        <ecNumber evidence="12">5.6.2.4</ecNumber>
    </recommendedName>
</protein>
<comment type="catalytic activity">
    <reaction evidence="11">
        <text>Couples ATP hydrolysis with the unwinding of duplex DNA by translocating in the 3'-5' direction.</text>
        <dbReference type="EC" id="5.6.2.4"/>
    </reaction>
</comment>
<keyword evidence="3" id="KW-0227">DNA damage</keyword>
<evidence type="ECO:0000256" key="12">
    <source>
        <dbReference type="ARBA" id="ARBA00034808"/>
    </source>
</evidence>
<evidence type="ECO:0000256" key="2">
    <source>
        <dbReference type="ARBA" id="ARBA00022741"/>
    </source>
</evidence>
<keyword evidence="7" id="KW-0067">ATP-binding</keyword>
<gene>
    <name evidence="17" type="ORF">UFOPK1826_01297</name>
</gene>